<dbReference type="EMBL" id="FNPK01000016">
    <property type="protein sequence ID" value="SDY59885.1"/>
    <property type="molecule type" value="Genomic_DNA"/>
</dbReference>
<dbReference type="Proteomes" id="UP000199035">
    <property type="component" value="Unassembled WGS sequence"/>
</dbReference>
<organism evidence="3 4">
    <name type="scientific">Acinetobacter kyonggiensis</name>
    <dbReference type="NCBI Taxonomy" id="595670"/>
    <lineage>
        <taxon>Bacteria</taxon>
        <taxon>Pseudomonadati</taxon>
        <taxon>Pseudomonadota</taxon>
        <taxon>Gammaproteobacteria</taxon>
        <taxon>Moraxellales</taxon>
        <taxon>Moraxellaceae</taxon>
        <taxon>Acinetobacter</taxon>
    </lineage>
</organism>
<keyword evidence="2" id="KW-1133">Transmembrane helix</keyword>
<dbReference type="RefSeq" id="WP_092691185.1">
    <property type="nucleotide sequence ID" value="NZ_FNPK01000016.1"/>
</dbReference>
<accession>A0A1H3L7L9</accession>
<keyword evidence="4" id="KW-1185">Reference proteome</keyword>
<evidence type="ECO:0000313" key="3">
    <source>
        <dbReference type="EMBL" id="SDY59885.1"/>
    </source>
</evidence>
<sequence length="94" mass="10537">MNQIPSHSQMPTFVKNESNTKPVLYQHPKPEEMRVSFWVKTKAVLKEVAAISLIGITVVSTVFTVRSCSNEVDRQHAQALKHQLQFSASSEGAR</sequence>
<feature type="compositionally biased region" description="Polar residues" evidence="1">
    <location>
        <begin position="1"/>
        <end position="21"/>
    </location>
</feature>
<protein>
    <submittedName>
        <fullName evidence="3">Uncharacterized protein</fullName>
    </submittedName>
</protein>
<keyword evidence="2" id="KW-0472">Membrane</keyword>
<feature type="region of interest" description="Disordered" evidence="1">
    <location>
        <begin position="1"/>
        <end position="26"/>
    </location>
</feature>
<dbReference type="AlphaFoldDB" id="A0A1H3L7L9"/>
<evidence type="ECO:0000256" key="2">
    <source>
        <dbReference type="SAM" id="Phobius"/>
    </source>
</evidence>
<keyword evidence="2" id="KW-0812">Transmembrane</keyword>
<evidence type="ECO:0000313" key="4">
    <source>
        <dbReference type="Proteomes" id="UP000199035"/>
    </source>
</evidence>
<dbReference type="STRING" id="595670.SAMN05421643_11620"/>
<gene>
    <name evidence="3" type="ORF">SAMN05421643_11620</name>
</gene>
<feature type="transmembrane region" description="Helical" evidence="2">
    <location>
        <begin position="43"/>
        <end position="65"/>
    </location>
</feature>
<evidence type="ECO:0000256" key="1">
    <source>
        <dbReference type="SAM" id="MobiDB-lite"/>
    </source>
</evidence>
<name>A0A1H3L7L9_9GAMM</name>
<reference evidence="4" key="1">
    <citation type="submission" date="2016-10" db="EMBL/GenBank/DDBJ databases">
        <authorList>
            <person name="Varghese N."/>
            <person name="Submissions S."/>
        </authorList>
    </citation>
    <scope>NUCLEOTIDE SEQUENCE [LARGE SCALE GENOMIC DNA]</scope>
    <source>
        <strain evidence="4">ANC 5109</strain>
    </source>
</reference>
<proteinExistence type="predicted"/>